<sequence>MRMSAKYAGATQAKLSEEAKPIYPILADLDYQNSTTSTIILPAISIEPEPFRRWAKVTTGNLNASIVGIEINLAKLSSPSESAHELSLTAITSEAQIQERVQNFCRTASITAQRLAAYMAAVPVSIPIVHLIQKTLLPESQQVHIAEVFMGGILETIPLPPQSPPQPPQYRFVQGVREALIAAVPISKTIRVLDTVSAYIAERLGKGVKSFQALIALLHELKPDERQQVEKFAEIGLDTLSQLGSEHRAMAERLRQFIQNPPPPDPKGLPKMQPHTFQIAQIEIEELARFDFKTAKIARDKKNSKNWQITKSAGYGWQRIEELGDVRVEMVEIIGGTFLMGAPKDEPEFNKDETPQHEVTVSDFFISKYPITQAQWRAVATQLPQIKIELTPEPSEFKGDDDLPVEQVSWFEAVEFCDRLSAKTGREYRLPTEAEWEYACRAGTTTPFYFGETISAKLANYDWDYAYNNGPKGGDRQTSQTSPVGNFPANAFGLYDMHGNVWEWCLDTWHGSYSEKPEELKKSGNIPWVSGNEKEERRLLRGGSWVFNPRLCRSAYRSSNHPGVRSYDVGFRIVSCLARTLP</sequence>
<dbReference type="EMBL" id="JACJPY010000043">
    <property type="protein sequence ID" value="MBD2151144.1"/>
    <property type="molecule type" value="Genomic_DNA"/>
</dbReference>
<dbReference type="InterPro" id="IPR051043">
    <property type="entry name" value="Sulfatase_Mod_Factor_Kinase"/>
</dbReference>
<dbReference type="GO" id="GO:0120147">
    <property type="term" value="F:formylglycine-generating oxidase activity"/>
    <property type="evidence" value="ECO:0007669"/>
    <property type="project" value="TreeGrafter"/>
</dbReference>
<feature type="domain" description="Sulfatase-modifying factor enzyme-like" evidence="1">
    <location>
        <begin position="329"/>
        <end position="574"/>
    </location>
</feature>
<dbReference type="Proteomes" id="UP000631421">
    <property type="component" value="Unassembled WGS sequence"/>
</dbReference>
<dbReference type="AlphaFoldDB" id="A0A926Z8K3"/>
<evidence type="ECO:0000313" key="2">
    <source>
        <dbReference type="EMBL" id="MBD2151144.1"/>
    </source>
</evidence>
<gene>
    <name evidence="2" type="ORF">H6F44_13585</name>
</gene>
<comment type="caution">
    <text evidence="2">The sequence shown here is derived from an EMBL/GenBank/DDBJ whole genome shotgun (WGS) entry which is preliminary data.</text>
</comment>
<keyword evidence="3" id="KW-1185">Reference proteome</keyword>
<dbReference type="Gene3D" id="3.90.1580.10">
    <property type="entry name" value="paralog of FGE (formylglycine-generating enzyme)"/>
    <property type="match status" value="1"/>
</dbReference>
<organism evidence="2 3">
    <name type="scientific">Pseudanabaena cinerea FACHB-1277</name>
    <dbReference type="NCBI Taxonomy" id="2949581"/>
    <lineage>
        <taxon>Bacteria</taxon>
        <taxon>Bacillati</taxon>
        <taxon>Cyanobacteriota</taxon>
        <taxon>Cyanophyceae</taxon>
        <taxon>Pseudanabaenales</taxon>
        <taxon>Pseudanabaenaceae</taxon>
        <taxon>Pseudanabaena</taxon>
        <taxon>Pseudanabaena cinerea</taxon>
    </lineage>
</organism>
<evidence type="ECO:0000259" key="1">
    <source>
        <dbReference type="Pfam" id="PF03781"/>
    </source>
</evidence>
<proteinExistence type="predicted"/>
<dbReference type="Pfam" id="PF03781">
    <property type="entry name" value="FGE-sulfatase"/>
    <property type="match status" value="1"/>
</dbReference>
<reference evidence="2" key="2">
    <citation type="submission" date="2020-08" db="EMBL/GenBank/DDBJ databases">
        <authorList>
            <person name="Chen M."/>
            <person name="Teng W."/>
            <person name="Zhao L."/>
            <person name="Hu C."/>
            <person name="Zhou Y."/>
            <person name="Han B."/>
            <person name="Song L."/>
            <person name="Shu W."/>
        </authorList>
    </citation>
    <scope>NUCLEOTIDE SEQUENCE</scope>
    <source>
        <strain evidence="2">FACHB-1277</strain>
    </source>
</reference>
<dbReference type="SUPFAM" id="SSF56436">
    <property type="entry name" value="C-type lectin-like"/>
    <property type="match status" value="1"/>
</dbReference>
<protein>
    <submittedName>
        <fullName evidence="2">Formylglycine-generating enzyme family protein</fullName>
    </submittedName>
</protein>
<accession>A0A926Z8K3</accession>
<reference evidence="2" key="1">
    <citation type="journal article" date="2015" name="ISME J.">
        <title>Draft Genome Sequence of Streptomyces incarnatus NRRL8089, which Produces the Nucleoside Antibiotic Sinefungin.</title>
        <authorList>
            <person name="Oshima K."/>
            <person name="Hattori M."/>
            <person name="Shimizu H."/>
            <person name="Fukuda K."/>
            <person name="Nemoto M."/>
            <person name="Inagaki K."/>
            <person name="Tamura T."/>
        </authorList>
    </citation>
    <scope>NUCLEOTIDE SEQUENCE</scope>
    <source>
        <strain evidence="2">FACHB-1277</strain>
    </source>
</reference>
<dbReference type="InterPro" id="IPR016187">
    <property type="entry name" value="CTDL_fold"/>
</dbReference>
<dbReference type="PANTHER" id="PTHR23150:SF19">
    <property type="entry name" value="FORMYLGLYCINE-GENERATING ENZYME"/>
    <property type="match status" value="1"/>
</dbReference>
<name>A0A926Z8K3_9CYAN</name>
<dbReference type="InterPro" id="IPR042095">
    <property type="entry name" value="SUMF_sf"/>
</dbReference>
<evidence type="ECO:0000313" key="3">
    <source>
        <dbReference type="Proteomes" id="UP000631421"/>
    </source>
</evidence>
<dbReference type="PANTHER" id="PTHR23150">
    <property type="entry name" value="SULFATASE MODIFYING FACTOR 1, 2"/>
    <property type="match status" value="1"/>
</dbReference>
<dbReference type="InterPro" id="IPR005532">
    <property type="entry name" value="SUMF_dom"/>
</dbReference>